<evidence type="ECO:0000313" key="10">
    <source>
        <dbReference type="Proteomes" id="UP000051908"/>
    </source>
</evidence>
<keyword evidence="3" id="KW-1277">Toxin-antitoxin system</keyword>
<comment type="caution">
    <text evidence="9">The sequence shown here is derived from an EMBL/GenBank/DDBJ whole genome shotgun (WGS) entry which is preliminary data.</text>
</comment>
<dbReference type="GO" id="GO:0016301">
    <property type="term" value="F:kinase activity"/>
    <property type="evidence" value="ECO:0007669"/>
    <property type="project" value="InterPro"/>
</dbReference>
<evidence type="ECO:0000256" key="7">
    <source>
        <dbReference type="ARBA" id="ARBA00048178"/>
    </source>
</evidence>
<evidence type="ECO:0000313" key="9">
    <source>
        <dbReference type="EMBL" id="KRL29410.1"/>
    </source>
</evidence>
<dbReference type="InterPro" id="IPR027417">
    <property type="entry name" value="P-loop_NTPase"/>
</dbReference>
<dbReference type="NCBIfam" id="NF005255">
    <property type="entry name" value="PRK06762.2-2"/>
    <property type="match status" value="1"/>
</dbReference>
<name>A0A0R1PGX1_9LACO</name>
<keyword evidence="5" id="KW-0067">ATP-binding</keyword>
<sequence>MQPTLIILRGNSGSGKTALAKNLQQYFGTDKCLLVQQDVLRREILHASDHPNTPAIDFIETIVKFGYQHYPVVILEGILRKDVYGEMLIKLCKTFAPRVLVYYLDVSFETTLKFNVLKKTPFSESDLHSWWLDSDYLTNSDYKLNAVGTANLRQQVITDYLKFKE</sequence>
<dbReference type="Gene3D" id="3.40.50.300">
    <property type="entry name" value="P-loop containing nucleotide triphosphate hydrolases"/>
    <property type="match status" value="1"/>
</dbReference>
<comment type="catalytic activity">
    <reaction evidence="7">
        <text>UDP-N-acetyl-alpha-D-glucosamine + ATP = UDP-N-acetyl-alpha-D-glucosamine 3'-phosphate + ADP + H(+)</text>
        <dbReference type="Rhea" id="RHEA:32671"/>
        <dbReference type="ChEBI" id="CHEBI:15378"/>
        <dbReference type="ChEBI" id="CHEBI:30616"/>
        <dbReference type="ChEBI" id="CHEBI:57705"/>
        <dbReference type="ChEBI" id="CHEBI:64353"/>
        <dbReference type="ChEBI" id="CHEBI:456216"/>
        <dbReference type="EC" id="2.7.1.176"/>
    </reaction>
</comment>
<evidence type="ECO:0000256" key="3">
    <source>
        <dbReference type="ARBA" id="ARBA00022649"/>
    </source>
</evidence>
<dbReference type="Proteomes" id="UP000051908">
    <property type="component" value="Unassembled WGS sequence"/>
</dbReference>
<dbReference type="GO" id="GO:0005524">
    <property type="term" value="F:ATP binding"/>
    <property type="evidence" value="ECO:0007669"/>
    <property type="project" value="UniProtKB-KW"/>
</dbReference>
<gene>
    <name evidence="9" type="ORF">FD33_GL000905</name>
</gene>
<evidence type="ECO:0000256" key="1">
    <source>
        <dbReference type="ARBA" id="ARBA00009104"/>
    </source>
</evidence>
<dbReference type="AlphaFoldDB" id="A0A0R1PGX1"/>
<dbReference type="OrthoDB" id="9781848at2"/>
<accession>A0A0R1PGX1</accession>
<proteinExistence type="inferred from homology"/>
<organism evidence="9 10">
    <name type="scientific">Companilactobacillus paralimentarius DSM 13238 = JCM 10415</name>
    <dbReference type="NCBI Taxonomy" id="1122151"/>
    <lineage>
        <taxon>Bacteria</taxon>
        <taxon>Bacillati</taxon>
        <taxon>Bacillota</taxon>
        <taxon>Bacilli</taxon>
        <taxon>Lactobacillales</taxon>
        <taxon>Lactobacillaceae</taxon>
        <taxon>Companilactobacillus</taxon>
    </lineage>
</organism>
<dbReference type="EC" id="2.7.1.176" evidence="2"/>
<dbReference type="Pfam" id="PF06414">
    <property type="entry name" value="Zeta_toxin"/>
    <property type="match status" value="1"/>
</dbReference>
<evidence type="ECO:0000256" key="2">
    <source>
        <dbReference type="ARBA" id="ARBA00011963"/>
    </source>
</evidence>
<keyword evidence="4" id="KW-0547">Nucleotide-binding</keyword>
<dbReference type="PATRIC" id="fig|1122151.5.peg.936"/>
<dbReference type="GeneID" id="96668748"/>
<dbReference type="EMBL" id="AZES01000121">
    <property type="protein sequence ID" value="KRL29410.1"/>
    <property type="molecule type" value="Genomic_DNA"/>
</dbReference>
<dbReference type="RefSeq" id="WP_025086283.1">
    <property type="nucleotide sequence ID" value="NZ_AZES01000121.1"/>
</dbReference>
<evidence type="ECO:0000256" key="6">
    <source>
        <dbReference type="ARBA" id="ARBA00032897"/>
    </source>
</evidence>
<feature type="domain" description="Zeta toxin" evidence="8">
    <location>
        <begin position="2"/>
        <end position="49"/>
    </location>
</feature>
<reference evidence="9 10" key="1">
    <citation type="journal article" date="2015" name="Genome Announc.">
        <title>Expanding the biotechnology potential of lactobacilli through comparative genomics of 213 strains and associated genera.</title>
        <authorList>
            <person name="Sun Z."/>
            <person name="Harris H.M."/>
            <person name="McCann A."/>
            <person name="Guo C."/>
            <person name="Argimon S."/>
            <person name="Zhang W."/>
            <person name="Yang X."/>
            <person name="Jeffery I.B."/>
            <person name="Cooney J.C."/>
            <person name="Kagawa T.F."/>
            <person name="Liu W."/>
            <person name="Song Y."/>
            <person name="Salvetti E."/>
            <person name="Wrobel A."/>
            <person name="Rasinkangas P."/>
            <person name="Parkhill J."/>
            <person name="Rea M.C."/>
            <person name="O'Sullivan O."/>
            <person name="Ritari J."/>
            <person name="Douillard F.P."/>
            <person name="Paul Ross R."/>
            <person name="Yang R."/>
            <person name="Briner A.E."/>
            <person name="Felis G.E."/>
            <person name="de Vos W.M."/>
            <person name="Barrangou R."/>
            <person name="Klaenhammer T.R."/>
            <person name="Caufield P.W."/>
            <person name="Cui Y."/>
            <person name="Zhang H."/>
            <person name="O'Toole P.W."/>
        </authorList>
    </citation>
    <scope>NUCLEOTIDE SEQUENCE [LARGE SCALE GENOMIC DNA]</scope>
    <source>
        <strain evidence="9 10">DSM 13238</strain>
    </source>
</reference>
<keyword evidence="10" id="KW-1185">Reference proteome</keyword>
<comment type="similarity">
    <text evidence="1">Belongs to the zeta toxin family.</text>
</comment>
<dbReference type="InterPro" id="IPR010488">
    <property type="entry name" value="Zeta_toxin_domain"/>
</dbReference>
<evidence type="ECO:0000259" key="8">
    <source>
        <dbReference type="Pfam" id="PF06414"/>
    </source>
</evidence>
<evidence type="ECO:0000256" key="5">
    <source>
        <dbReference type="ARBA" id="ARBA00022840"/>
    </source>
</evidence>
<dbReference type="SUPFAM" id="SSF52540">
    <property type="entry name" value="P-loop containing nucleoside triphosphate hydrolases"/>
    <property type="match status" value="1"/>
</dbReference>
<evidence type="ECO:0000256" key="4">
    <source>
        <dbReference type="ARBA" id="ARBA00022741"/>
    </source>
</evidence>
<protein>
    <recommendedName>
        <fullName evidence="6">UDP-N-acetylglucosamine kinase</fullName>
        <ecNumber evidence="2">2.7.1.176</ecNumber>
    </recommendedName>
    <alternativeName>
        <fullName evidence="6">UDP-N-acetylglucosamine kinase</fullName>
    </alternativeName>
</protein>